<dbReference type="RefSeq" id="WP_321551350.1">
    <property type="nucleotide sequence ID" value="NZ_JAXIVS010000022.1"/>
</dbReference>
<proteinExistence type="predicted"/>
<dbReference type="GO" id="GO:0016757">
    <property type="term" value="F:glycosyltransferase activity"/>
    <property type="evidence" value="ECO:0007669"/>
    <property type="project" value="UniProtKB-KW"/>
</dbReference>
<keyword evidence="4" id="KW-1185">Reference proteome</keyword>
<dbReference type="Pfam" id="PF13524">
    <property type="entry name" value="Glyco_trans_1_2"/>
    <property type="match status" value="1"/>
</dbReference>
<feature type="region of interest" description="Disordered" evidence="1">
    <location>
        <begin position="350"/>
        <end position="375"/>
    </location>
</feature>
<dbReference type="EC" id="2.4.-.-" evidence="3"/>
<dbReference type="EMBL" id="JAXIVS010000022">
    <property type="protein sequence ID" value="MDY7232635.1"/>
    <property type="molecule type" value="Genomic_DNA"/>
</dbReference>
<name>A0ABU5HHA1_9BACT</name>
<sequence>MKLVIFGLTVSSSWSNGHATLWRGLISALVAKGYRVVFFEQDLPFYSPRRDLTELPQGGELVLYSSWQEVLPRARRELAGADVGLVTSYCPDGVAASRLVLDSNVPVRCFYDLDTPHTLERVQRGERVEYLLPNGLGAFDLVLSYTGGRSLTALREVLGARHVAPLYGSVDPGMYYPVPPKQVYWSDFSYLGPHEEALERFFLEPARRLPRRRFVLGGERYPTDFAWPPNLFLVQHLPPTEHPAFYSSSLLTLNVTRGPMAELGYCPSGRLFESAACGTPVLSDSWEGLGTFFRIGEEILVARSTEEALEAISLPAEQLMRIGRAARERALTEHTSDHRAEELVRLLEAAHSPYTRPPRRPEPPSPQAGAFSART</sequence>
<evidence type="ECO:0000259" key="2">
    <source>
        <dbReference type="Pfam" id="PF13524"/>
    </source>
</evidence>
<reference evidence="3 4" key="1">
    <citation type="submission" date="2023-12" db="EMBL/GenBank/DDBJ databases">
        <title>the genome sequence of Hyalangium sp. s54d21.</title>
        <authorList>
            <person name="Zhang X."/>
        </authorList>
    </citation>
    <scope>NUCLEOTIDE SEQUENCE [LARGE SCALE GENOMIC DNA]</scope>
    <source>
        <strain evidence="4">s54d21</strain>
    </source>
</reference>
<protein>
    <submittedName>
        <fullName evidence="3">Glycosyltransferase</fullName>
        <ecNumber evidence="3">2.4.-.-</ecNumber>
    </submittedName>
</protein>
<evidence type="ECO:0000313" key="3">
    <source>
        <dbReference type="EMBL" id="MDY7232635.1"/>
    </source>
</evidence>
<keyword evidence="3" id="KW-0328">Glycosyltransferase</keyword>
<evidence type="ECO:0000313" key="4">
    <source>
        <dbReference type="Proteomes" id="UP001291309"/>
    </source>
</evidence>
<organism evidence="3 4">
    <name type="scientific">Hyalangium rubrum</name>
    <dbReference type="NCBI Taxonomy" id="3103134"/>
    <lineage>
        <taxon>Bacteria</taxon>
        <taxon>Pseudomonadati</taxon>
        <taxon>Myxococcota</taxon>
        <taxon>Myxococcia</taxon>
        <taxon>Myxococcales</taxon>
        <taxon>Cystobacterineae</taxon>
        <taxon>Archangiaceae</taxon>
        <taxon>Hyalangium</taxon>
    </lineage>
</organism>
<accession>A0ABU5HHA1</accession>
<dbReference type="Proteomes" id="UP001291309">
    <property type="component" value="Unassembled WGS sequence"/>
</dbReference>
<dbReference type="SUPFAM" id="SSF53756">
    <property type="entry name" value="UDP-Glycosyltransferase/glycogen phosphorylase"/>
    <property type="match status" value="1"/>
</dbReference>
<dbReference type="InterPro" id="IPR055259">
    <property type="entry name" value="YkvP/CgeB_Glyco_trans-like"/>
</dbReference>
<evidence type="ECO:0000256" key="1">
    <source>
        <dbReference type="SAM" id="MobiDB-lite"/>
    </source>
</evidence>
<dbReference type="Gene3D" id="3.40.50.2000">
    <property type="entry name" value="Glycogen Phosphorylase B"/>
    <property type="match status" value="1"/>
</dbReference>
<keyword evidence="3" id="KW-0808">Transferase</keyword>
<comment type="caution">
    <text evidence="3">The sequence shown here is derived from an EMBL/GenBank/DDBJ whole genome shotgun (WGS) entry which is preliminary data.</text>
</comment>
<feature type="domain" description="Spore protein YkvP/CgeB glycosyl transferase-like" evidence="2">
    <location>
        <begin position="200"/>
        <end position="344"/>
    </location>
</feature>
<gene>
    <name evidence="3" type="ORF">SYV04_39990</name>
</gene>